<feature type="domain" description="SWI2/SNF2 ATPase" evidence="2">
    <location>
        <begin position="38"/>
        <end position="206"/>
    </location>
</feature>
<dbReference type="KEGG" id="ptaw:DW352_03440"/>
<reference evidence="3 4" key="1">
    <citation type="submission" date="2018-07" db="EMBL/GenBank/DDBJ databases">
        <authorList>
            <person name="Quirk P.G."/>
            <person name="Krulwich T.A."/>
        </authorList>
    </citation>
    <scope>NUCLEOTIDE SEQUENCE [LARGE SCALE GENOMIC DNA]</scope>
    <source>
        <strain evidence="3 4">CC-BB4</strain>
    </source>
</reference>
<dbReference type="InterPro" id="IPR040980">
    <property type="entry name" value="SWI2_SNF2"/>
</dbReference>
<name>A0A345ZRV5_9HYPH</name>
<dbReference type="Pfam" id="PF18766">
    <property type="entry name" value="SWI2_SNF2"/>
    <property type="match status" value="1"/>
</dbReference>
<keyword evidence="3" id="KW-0067">ATP-binding</keyword>
<dbReference type="InterPro" id="IPR027417">
    <property type="entry name" value="P-loop_NTPase"/>
</dbReference>
<dbReference type="Gene3D" id="3.40.50.300">
    <property type="entry name" value="P-loop containing nucleotide triphosphate hydrolases"/>
    <property type="match status" value="1"/>
</dbReference>
<keyword evidence="4" id="KW-1185">Reference proteome</keyword>
<dbReference type="GO" id="GO:0004386">
    <property type="term" value="F:helicase activity"/>
    <property type="evidence" value="ECO:0007669"/>
    <property type="project" value="UniProtKB-KW"/>
</dbReference>
<dbReference type="SUPFAM" id="SSF52540">
    <property type="entry name" value="P-loop containing nucleoside triphosphate hydrolases"/>
    <property type="match status" value="1"/>
</dbReference>
<gene>
    <name evidence="3" type="ORF">DW352_03440</name>
</gene>
<protein>
    <submittedName>
        <fullName evidence="3">DNA helicase</fullName>
    </submittedName>
</protein>
<dbReference type="OrthoDB" id="436461at2"/>
<accession>A0A345ZRV5</accession>
<evidence type="ECO:0000313" key="3">
    <source>
        <dbReference type="EMBL" id="AXK79652.1"/>
    </source>
</evidence>
<evidence type="ECO:0000259" key="1">
    <source>
        <dbReference type="Pfam" id="PF10593"/>
    </source>
</evidence>
<dbReference type="RefSeq" id="WP_115688555.1">
    <property type="nucleotide sequence ID" value="NZ_CP031417.1"/>
</dbReference>
<dbReference type="Pfam" id="PF10593">
    <property type="entry name" value="Z1"/>
    <property type="match status" value="1"/>
</dbReference>
<proteinExistence type="predicted"/>
<dbReference type="EMBL" id="CP031417">
    <property type="protein sequence ID" value="AXK79652.1"/>
    <property type="molecule type" value="Genomic_DNA"/>
</dbReference>
<evidence type="ECO:0000259" key="2">
    <source>
        <dbReference type="Pfam" id="PF18766"/>
    </source>
</evidence>
<evidence type="ECO:0000313" key="4">
    <source>
        <dbReference type="Proteomes" id="UP000254889"/>
    </source>
</evidence>
<dbReference type="InterPro" id="IPR018310">
    <property type="entry name" value="Put_endonuclease_Z1-dom"/>
</dbReference>
<keyword evidence="3" id="KW-0547">Nucleotide-binding</keyword>
<keyword evidence="3" id="KW-0347">Helicase</keyword>
<dbReference type="Proteomes" id="UP000254889">
    <property type="component" value="Chromosome"/>
</dbReference>
<organism evidence="3 4">
    <name type="scientific">Pseudolabrys taiwanensis</name>
    <dbReference type="NCBI Taxonomy" id="331696"/>
    <lineage>
        <taxon>Bacteria</taxon>
        <taxon>Pseudomonadati</taxon>
        <taxon>Pseudomonadota</taxon>
        <taxon>Alphaproteobacteria</taxon>
        <taxon>Hyphomicrobiales</taxon>
        <taxon>Xanthobacteraceae</taxon>
        <taxon>Pseudolabrys</taxon>
    </lineage>
</organism>
<dbReference type="AlphaFoldDB" id="A0A345ZRV5"/>
<keyword evidence="3" id="KW-0378">Hydrolase</keyword>
<sequence length="612" mass="67606">MAVDVEGLKVKAKLKGRYEKQIARLTNAKIQTDCIEQAVKGATENLKTAKQSSLIIYGEPQSGKTEMMICLTAKLLDSGHKTIIHLMNDSVDLLSQNLRRFKSSGLAPAAQNSSEVLGASKNLKAQESVIFCKKNAKDLPKLIDRLKGVSSVVVIDDEADYASPNGKINKGTKTKINKLVGDLIGPKGYYVGVTATPARLDLNNTFQNDTEKWVNFPAHAKYTGQDTFFPLDQKKIAYRLKLLEQGGNAKDAEQALIRFLVTAAHLNLNENKAEKNYTLLVHTSGKKQDHEVDRAVIEGVVQSLSAPEDKAFARLVAEVHKNAEALYANASADKITDYVVENITRASIVVLNSERDRIAAGDSATDPTSPFTIIIGGNIVSRGVTFPNLLAMFFTRDVANKLQQDTYIQRARMFGARGEYLKHFELTIPKQLYANWHRCFVFHKLALETIVSKFGSPVWVGDGRISVASKASINNATVVLDKGEMSYQMFDYDPALDSLIQQAPTDVKTLRELQKKIGKQSLPDFLIGYIEAVQPNGDGSLAIHKSSRISKGKTYDQAAISRAKGVMGTPQRELDKFPKALHHIKIFFNGQNKARLFYKSEGSIQFTQNNPV</sequence>
<feature type="domain" description="Putative endonuclease Z1" evidence="1">
    <location>
        <begin position="253"/>
        <end position="438"/>
    </location>
</feature>